<protein>
    <submittedName>
        <fullName evidence="2">Uncharacterized protein</fullName>
    </submittedName>
</protein>
<name>A0ABN5ZFU9_9MYCO</name>
<evidence type="ECO:0000256" key="1">
    <source>
        <dbReference type="SAM" id="MobiDB-lite"/>
    </source>
</evidence>
<dbReference type="Proteomes" id="UP000466683">
    <property type="component" value="Chromosome"/>
</dbReference>
<evidence type="ECO:0000313" key="2">
    <source>
        <dbReference type="EMBL" id="BBX92151.1"/>
    </source>
</evidence>
<evidence type="ECO:0000313" key="3">
    <source>
        <dbReference type="Proteomes" id="UP000466683"/>
    </source>
</evidence>
<reference evidence="2 3" key="1">
    <citation type="journal article" date="2019" name="Emerg. Microbes Infect.">
        <title>Comprehensive subspecies identification of 175 nontuberculous mycobacteria species based on 7547 genomic profiles.</title>
        <authorList>
            <person name="Matsumoto Y."/>
            <person name="Kinjo T."/>
            <person name="Motooka D."/>
            <person name="Nabeya D."/>
            <person name="Jung N."/>
            <person name="Uechi K."/>
            <person name="Horii T."/>
            <person name="Iida T."/>
            <person name="Fujita J."/>
            <person name="Nakamura S."/>
        </authorList>
    </citation>
    <scope>NUCLEOTIDE SEQUENCE [LARGE SCALE GENOMIC DNA]</scope>
    <source>
        <strain evidence="2 3">JCM 15653</strain>
    </source>
</reference>
<gene>
    <name evidence="2" type="ORF">MBOE_38000</name>
</gene>
<dbReference type="EMBL" id="AP022579">
    <property type="protein sequence ID" value="BBX92151.1"/>
    <property type="molecule type" value="Genomic_DNA"/>
</dbReference>
<keyword evidence="3" id="KW-1185">Reference proteome</keyword>
<proteinExistence type="predicted"/>
<accession>A0ABN5ZFU9</accession>
<sequence>MTAAHSGSVPTSRLTRAGLVVLNARSCTRNANTVQATAKYPMSIQSAAPYAAVIAGTDCPEATLTASVTAPTMLSCTRVVRAESISFDSDARAMTVTCTARNRAAMTMTMSPARGAASPADWVNSPHPITASAAAR</sequence>
<feature type="region of interest" description="Disordered" evidence="1">
    <location>
        <begin position="115"/>
        <end position="136"/>
    </location>
</feature>
<organism evidence="2 3">
    <name type="scientific">Mycolicibacterium boenickei</name>
    <dbReference type="NCBI Taxonomy" id="146017"/>
    <lineage>
        <taxon>Bacteria</taxon>
        <taxon>Bacillati</taxon>
        <taxon>Actinomycetota</taxon>
        <taxon>Actinomycetes</taxon>
        <taxon>Mycobacteriales</taxon>
        <taxon>Mycobacteriaceae</taxon>
        <taxon>Mycolicibacterium</taxon>
    </lineage>
</organism>